<dbReference type="SMART" id="SM00257">
    <property type="entry name" value="LysM"/>
    <property type="match status" value="1"/>
</dbReference>
<dbReference type="PROSITE" id="PS51782">
    <property type="entry name" value="LYSM"/>
    <property type="match status" value="1"/>
</dbReference>
<feature type="chain" id="PRO_5037355503" evidence="2">
    <location>
        <begin position="18"/>
        <end position="157"/>
    </location>
</feature>
<evidence type="ECO:0000256" key="1">
    <source>
        <dbReference type="SAM" id="MobiDB-lite"/>
    </source>
</evidence>
<dbReference type="SUPFAM" id="SSF54106">
    <property type="entry name" value="LysM domain"/>
    <property type="match status" value="1"/>
</dbReference>
<evidence type="ECO:0000256" key="2">
    <source>
        <dbReference type="SAM" id="SignalP"/>
    </source>
</evidence>
<proteinExistence type="predicted"/>
<gene>
    <name evidence="4" type="ORF">KBB96_13530</name>
</gene>
<dbReference type="InterPro" id="IPR036779">
    <property type="entry name" value="LysM_dom_sf"/>
</dbReference>
<dbReference type="Gene3D" id="3.10.350.10">
    <property type="entry name" value="LysM domain"/>
    <property type="match status" value="1"/>
</dbReference>
<organism evidence="4 5">
    <name type="scientific">Luteolibacter ambystomatis</name>
    <dbReference type="NCBI Taxonomy" id="2824561"/>
    <lineage>
        <taxon>Bacteria</taxon>
        <taxon>Pseudomonadati</taxon>
        <taxon>Verrucomicrobiota</taxon>
        <taxon>Verrucomicrobiia</taxon>
        <taxon>Verrucomicrobiales</taxon>
        <taxon>Verrucomicrobiaceae</taxon>
        <taxon>Luteolibacter</taxon>
    </lineage>
</organism>
<dbReference type="AlphaFoldDB" id="A0A975G6X3"/>
<evidence type="ECO:0000313" key="4">
    <source>
        <dbReference type="EMBL" id="QUE49886.1"/>
    </source>
</evidence>
<dbReference type="EMBL" id="CP073100">
    <property type="protein sequence ID" value="QUE49886.1"/>
    <property type="molecule type" value="Genomic_DNA"/>
</dbReference>
<accession>A0A975G6X3</accession>
<feature type="compositionally biased region" description="Low complexity" evidence="1">
    <location>
        <begin position="44"/>
        <end position="56"/>
    </location>
</feature>
<dbReference type="RefSeq" id="WP_211629975.1">
    <property type="nucleotide sequence ID" value="NZ_CP073100.1"/>
</dbReference>
<sequence>MTPLRLLAVSASVAVLASCGNSGGDSHYDTTNPYGAPQGGGGQTAQAPAQAANPTYDTPAAYEESTGTAPAAAPESAIVDPGMTAPRSTQHTSPKPTGASPKPAAASAGGTSHLVVKGDTLGGIARKYGVSQDAIKKANNMTKDTVVLGKTLQIPAR</sequence>
<feature type="compositionally biased region" description="Low complexity" evidence="1">
    <location>
        <begin position="92"/>
        <end position="111"/>
    </location>
</feature>
<dbReference type="CDD" id="cd00118">
    <property type="entry name" value="LysM"/>
    <property type="match status" value="1"/>
</dbReference>
<dbReference type="KEGG" id="lamb:KBB96_13530"/>
<dbReference type="PROSITE" id="PS51257">
    <property type="entry name" value="PROKAR_LIPOPROTEIN"/>
    <property type="match status" value="1"/>
</dbReference>
<keyword evidence="2" id="KW-0732">Signal</keyword>
<evidence type="ECO:0000313" key="5">
    <source>
        <dbReference type="Proteomes" id="UP000676169"/>
    </source>
</evidence>
<dbReference type="PANTHER" id="PTHR20932:SF36">
    <property type="entry name" value="OS03G0110600 PROTEIN"/>
    <property type="match status" value="1"/>
</dbReference>
<name>A0A975G6X3_9BACT</name>
<dbReference type="Proteomes" id="UP000676169">
    <property type="component" value="Chromosome"/>
</dbReference>
<feature type="signal peptide" evidence="2">
    <location>
        <begin position="1"/>
        <end position="17"/>
    </location>
</feature>
<dbReference type="Pfam" id="PF01476">
    <property type="entry name" value="LysM"/>
    <property type="match status" value="1"/>
</dbReference>
<dbReference type="InterPro" id="IPR018392">
    <property type="entry name" value="LysM"/>
</dbReference>
<reference evidence="4" key="1">
    <citation type="submission" date="2021-04" db="EMBL/GenBank/DDBJ databases">
        <title>Luteolibacter sp. 32A isolated from the skin of an Anderson's salamander (Ambystoma andersonii).</title>
        <authorList>
            <person name="Spergser J."/>
            <person name="Busse H.-J."/>
        </authorList>
    </citation>
    <scope>NUCLEOTIDE SEQUENCE</scope>
    <source>
        <strain evidence="4">32A</strain>
    </source>
</reference>
<keyword evidence="5" id="KW-1185">Reference proteome</keyword>
<dbReference type="InterPro" id="IPR045030">
    <property type="entry name" value="LYSM1-4"/>
</dbReference>
<feature type="region of interest" description="Disordered" evidence="1">
    <location>
        <begin position="22"/>
        <end position="111"/>
    </location>
</feature>
<protein>
    <submittedName>
        <fullName evidence="4">LysM peptidoglycan-binding domain-containing protein</fullName>
    </submittedName>
</protein>
<feature type="domain" description="LysM" evidence="3">
    <location>
        <begin position="111"/>
        <end position="154"/>
    </location>
</feature>
<evidence type="ECO:0000259" key="3">
    <source>
        <dbReference type="PROSITE" id="PS51782"/>
    </source>
</evidence>
<dbReference type="PANTHER" id="PTHR20932">
    <property type="entry name" value="LYSM AND PUTATIVE PEPTIDOGLYCAN-BINDING DOMAIN-CONTAINING PROTEIN"/>
    <property type="match status" value="1"/>
</dbReference>